<evidence type="ECO:0000313" key="6">
    <source>
        <dbReference type="EMBL" id="PLW76586.1"/>
    </source>
</evidence>
<keyword evidence="2" id="KW-0805">Transcription regulation</keyword>
<reference evidence="6 7" key="1">
    <citation type="submission" date="2018-01" db="EMBL/GenBank/DDBJ databases">
        <title>The draft genome sequence of Cohaesibacter sp. H1304.</title>
        <authorList>
            <person name="Wang N.-N."/>
            <person name="Du Z.-J."/>
        </authorList>
    </citation>
    <scope>NUCLEOTIDE SEQUENCE [LARGE SCALE GENOMIC DNA]</scope>
    <source>
        <strain evidence="6 7">H1304</strain>
    </source>
</reference>
<dbReference type="SUPFAM" id="SSF46785">
    <property type="entry name" value="Winged helix' DNA-binding domain"/>
    <property type="match status" value="1"/>
</dbReference>
<dbReference type="InterPro" id="IPR058163">
    <property type="entry name" value="LysR-type_TF_proteobact-type"/>
</dbReference>
<evidence type="ECO:0000256" key="4">
    <source>
        <dbReference type="ARBA" id="ARBA00023163"/>
    </source>
</evidence>
<dbReference type="GO" id="GO:0003700">
    <property type="term" value="F:DNA-binding transcription factor activity"/>
    <property type="evidence" value="ECO:0007669"/>
    <property type="project" value="InterPro"/>
</dbReference>
<dbReference type="InterPro" id="IPR036390">
    <property type="entry name" value="WH_DNA-bd_sf"/>
</dbReference>
<keyword evidence="4" id="KW-0804">Transcription</keyword>
<dbReference type="Pfam" id="PF03466">
    <property type="entry name" value="LysR_substrate"/>
    <property type="match status" value="1"/>
</dbReference>
<comment type="caution">
    <text evidence="6">The sequence shown here is derived from an EMBL/GenBank/DDBJ whole genome shotgun (WGS) entry which is preliminary data.</text>
</comment>
<comment type="similarity">
    <text evidence="1">Belongs to the LysR transcriptional regulatory family.</text>
</comment>
<dbReference type="InterPro" id="IPR036388">
    <property type="entry name" value="WH-like_DNA-bd_sf"/>
</dbReference>
<evidence type="ECO:0000256" key="3">
    <source>
        <dbReference type="ARBA" id="ARBA00023125"/>
    </source>
</evidence>
<dbReference type="RefSeq" id="WP_101534438.1">
    <property type="nucleotide sequence ID" value="NZ_PKUQ01000025.1"/>
</dbReference>
<protein>
    <recommendedName>
        <fullName evidence="5">HTH lysR-type domain-containing protein</fullName>
    </recommendedName>
</protein>
<dbReference type="PANTHER" id="PTHR30537:SF3">
    <property type="entry name" value="TRANSCRIPTIONAL REGULATORY PROTEIN"/>
    <property type="match status" value="1"/>
</dbReference>
<dbReference type="SUPFAM" id="SSF53850">
    <property type="entry name" value="Periplasmic binding protein-like II"/>
    <property type="match status" value="1"/>
</dbReference>
<name>A0A2N5XPY1_9HYPH</name>
<dbReference type="CDD" id="cd05466">
    <property type="entry name" value="PBP2_LTTR_substrate"/>
    <property type="match status" value="1"/>
</dbReference>
<sequence>MPRDWNELNWDDIKFFLALVRRKRLTGAAHELQTSHVTVSNRIAQLEKVTGQRLFSQNNDGFKLTREGKTFLPFAEECERQLQLAATASLSDTTPFRPCVRVGVTEGIGNTYFSRIFSNWVIERDIELELVTLTKLSRVTQREADICVNMEEPDGQNIIKQVLTPYRLGIYAAKSYLKRSEPIIEQSQLRDHLWIGYVDDLIFSSALTYHREIGENLKFVFRGTTLLAQLQAAISGVGLAILPYYVANDHNLVRVLPDFWFDRTYWISATTDLHRFPGQSAVWQFIKSACNADRSLFMGNSD</sequence>
<dbReference type="Gene3D" id="3.40.190.290">
    <property type="match status" value="1"/>
</dbReference>
<dbReference type="EMBL" id="PKUQ01000025">
    <property type="protein sequence ID" value="PLW76586.1"/>
    <property type="molecule type" value="Genomic_DNA"/>
</dbReference>
<evidence type="ECO:0000259" key="5">
    <source>
        <dbReference type="PROSITE" id="PS50931"/>
    </source>
</evidence>
<dbReference type="InterPro" id="IPR005119">
    <property type="entry name" value="LysR_subst-bd"/>
</dbReference>
<dbReference type="InterPro" id="IPR000847">
    <property type="entry name" value="LysR_HTH_N"/>
</dbReference>
<proteinExistence type="inferred from homology"/>
<dbReference type="GO" id="GO:0006351">
    <property type="term" value="P:DNA-templated transcription"/>
    <property type="evidence" value="ECO:0007669"/>
    <property type="project" value="TreeGrafter"/>
</dbReference>
<feature type="domain" description="HTH lysR-type" evidence="5">
    <location>
        <begin position="8"/>
        <end position="65"/>
    </location>
</feature>
<gene>
    <name evidence="6" type="ORF">C0081_13845</name>
</gene>
<dbReference type="AlphaFoldDB" id="A0A2N5XPY1"/>
<dbReference type="GO" id="GO:0043565">
    <property type="term" value="F:sequence-specific DNA binding"/>
    <property type="evidence" value="ECO:0007669"/>
    <property type="project" value="TreeGrafter"/>
</dbReference>
<dbReference type="OrthoDB" id="9787460at2"/>
<keyword evidence="7" id="KW-1185">Reference proteome</keyword>
<accession>A0A2N5XPY1</accession>
<evidence type="ECO:0000313" key="7">
    <source>
        <dbReference type="Proteomes" id="UP000234881"/>
    </source>
</evidence>
<dbReference type="Proteomes" id="UP000234881">
    <property type="component" value="Unassembled WGS sequence"/>
</dbReference>
<keyword evidence="3" id="KW-0238">DNA-binding</keyword>
<dbReference type="Pfam" id="PF00126">
    <property type="entry name" value="HTH_1"/>
    <property type="match status" value="1"/>
</dbReference>
<evidence type="ECO:0000256" key="1">
    <source>
        <dbReference type="ARBA" id="ARBA00009437"/>
    </source>
</evidence>
<dbReference type="PANTHER" id="PTHR30537">
    <property type="entry name" value="HTH-TYPE TRANSCRIPTIONAL REGULATOR"/>
    <property type="match status" value="1"/>
</dbReference>
<organism evidence="6 7">
    <name type="scientific">Cohaesibacter celericrescens</name>
    <dbReference type="NCBI Taxonomy" id="2067669"/>
    <lineage>
        <taxon>Bacteria</taxon>
        <taxon>Pseudomonadati</taxon>
        <taxon>Pseudomonadota</taxon>
        <taxon>Alphaproteobacteria</taxon>
        <taxon>Hyphomicrobiales</taxon>
        <taxon>Cohaesibacteraceae</taxon>
    </lineage>
</organism>
<dbReference type="PROSITE" id="PS50931">
    <property type="entry name" value="HTH_LYSR"/>
    <property type="match status" value="1"/>
</dbReference>
<evidence type="ECO:0000256" key="2">
    <source>
        <dbReference type="ARBA" id="ARBA00023015"/>
    </source>
</evidence>
<dbReference type="Gene3D" id="1.10.10.10">
    <property type="entry name" value="Winged helix-like DNA-binding domain superfamily/Winged helix DNA-binding domain"/>
    <property type="match status" value="1"/>
</dbReference>